<protein>
    <recommendedName>
        <fullName evidence="2">Arrestin-like N-terminal domain-containing protein</fullName>
    </recommendedName>
</protein>
<evidence type="ECO:0000259" key="2">
    <source>
        <dbReference type="Pfam" id="PF00339"/>
    </source>
</evidence>
<evidence type="ECO:0000313" key="4">
    <source>
        <dbReference type="Proteomes" id="UP000242474"/>
    </source>
</evidence>
<dbReference type="InterPro" id="IPR014752">
    <property type="entry name" value="Arrestin-like_C"/>
</dbReference>
<feature type="compositionally biased region" description="Low complexity" evidence="1">
    <location>
        <begin position="417"/>
        <end position="446"/>
    </location>
</feature>
<feature type="region of interest" description="Disordered" evidence="1">
    <location>
        <begin position="401"/>
        <end position="485"/>
    </location>
</feature>
<proteinExistence type="predicted"/>
<feature type="region of interest" description="Disordered" evidence="1">
    <location>
        <begin position="576"/>
        <end position="595"/>
    </location>
</feature>
<feature type="compositionally biased region" description="Low complexity" evidence="1">
    <location>
        <begin position="618"/>
        <end position="637"/>
    </location>
</feature>
<feature type="compositionally biased region" description="Polar residues" evidence="1">
    <location>
        <begin position="284"/>
        <end position="300"/>
    </location>
</feature>
<feature type="domain" description="Arrestin-like N-terminal" evidence="2">
    <location>
        <begin position="26"/>
        <end position="123"/>
    </location>
</feature>
<name>A0A2G5B2V7_COERN</name>
<dbReference type="Proteomes" id="UP000242474">
    <property type="component" value="Unassembled WGS sequence"/>
</dbReference>
<feature type="region of interest" description="Disordered" evidence="1">
    <location>
        <begin position="601"/>
        <end position="649"/>
    </location>
</feature>
<feature type="compositionally biased region" description="Basic residues" evidence="1">
    <location>
        <begin position="457"/>
        <end position="469"/>
    </location>
</feature>
<accession>A0A2G5B2V7</accession>
<dbReference type="InterPro" id="IPR011021">
    <property type="entry name" value="Arrestin-like_N"/>
</dbReference>
<evidence type="ECO:0000256" key="1">
    <source>
        <dbReference type="SAM" id="MobiDB-lite"/>
    </source>
</evidence>
<sequence length="694" mass="75909">MPFGSSGPVIHVELGAEHEEEDKGIKWVKGKMIVSTTRTVAIQQIRVEFVGTETVGVRAWMASRNTVTRTITKTNTVMHDGGVLCAGSHEFKFLVGVPWWLPSSVEREACRIRYIVRGIVERAGWLPSAAAAVEGWVGETELQCVRVRVARRLARRKRLDQSVGCPDGSCHVRMWGVLSRDVVKPGGELRVEISARTSDARFGISRLAASFAECLVCSVQVKAEERFVNRITNLVTARLDGLSDETLSDETHSDDSDSVQINRPIDQSVDDQDPRSRGSLRSDPGQQTSHVHQISHDITQSHLSRRLRKTRSRLAEFLRNGVEVPISAPPIPGTSATAPYTPQSRHADVVRQIHASHILHVPLGLSQFSSEHVSREYRLMVVAEVAPLDDPESVHVNNAAATLGNTANSRPQRRELSLSSRSEVSLDYNGAASSEDSAAAAAAADSPIRWDTPPTRSSHHRKPRRRRRRQSESAAPQQHPPHRWIVSEQSSAIAEWPVEVVDRFEVGFDELVSPEYATRNYTRINRDSPQLQDPQVRPVDYVFVPDPAAPPASTASSASTALPSHFDAKLSPQTQMSPMLQPRTSPSSDVGLSHRRTTSGLVGFLKRGFRSSAPPPRSDSGSSGSVVAGNSSPASPSRHVRSASGGSPVPAVAASIVENCDNPTARRRTGASQDGHIIMYPLQHNHSSQPRRNV</sequence>
<dbReference type="EMBL" id="KZ303540">
    <property type="protein sequence ID" value="PIA13336.1"/>
    <property type="molecule type" value="Genomic_DNA"/>
</dbReference>
<organism evidence="3 4">
    <name type="scientific">Coemansia reversa (strain ATCC 12441 / NRRL 1564)</name>
    <dbReference type="NCBI Taxonomy" id="763665"/>
    <lineage>
        <taxon>Eukaryota</taxon>
        <taxon>Fungi</taxon>
        <taxon>Fungi incertae sedis</taxon>
        <taxon>Zoopagomycota</taxon>
        <taxon>Kickxellomycotina</taxon>
        <taxon>Kickxellomycetes</taxon>
        <taxon>Kickxellales</taxon>
        <taxon>Kickxellaceae</taxon>
        <taxon>Coemansia</taxon>
    </lineage>
</organism>
<gene>
    <name evidence="3" type="ORF">COEREDRAFT_83578</name>
</gene>
<dbReference type="AlphaFoldDB" id="A0A2G5B2V7"/>
<dbReference type="OrthoDB" id="2333384at2759"/>
<dbReference type="Gene3D" id="2.60.40.640">
    <property type="match status" value="1"/>
</dbReference>
<dbReference type="Pfam" id="PF00339">
    <property type="entry name" value="Arrestin_N"/>
    <property type="match status" value="1"/>
</dbReference>
<keyword evidence="4" id="KW-1185">Reference proteome</keyword>
<feature type="region of interest" description="Disordered" evidence="1">
    <location>
        <begin position="245"/>
        <end position="306"/>
    </location>
</feature>
<reference evidence="3 4" key="1">
    <citation type="journal article" date="2015" name="Genome Biol. Evol.">
        <title>Phylogenomic analyses indicate that early fungi evolved digesting cell walls of algal ancestors of land plants.</title>
        <authorList>
            <person name="Chang Y."/>
            <person name="Wang S."/>
            <person name="Sekimoto S."/>
            <person name="Aerts A.L."/>
            <person name="Choi C."/>
            <person name="Clum A."/>
            <person name="LaButti K.M."/>
            <person name="Lindquist E.A."/>
            <person name="Yee Ngan C."/>
            <person name="Ohm R.A."/>
            <person name="Salamov A.A."/>
            <person name="Grigoriev I.V."/>
            <person name="Spatafora J.W."/>
            <person name="Berbee M.L."/>
        </authorList>
    </citation>
    <scope>NUCLEOTIDE SEQUENCE [LARGE SCALE GENOMIC DNA]</scope>
    <source>
        <strain evidence="3 4">NRRL 1564</strain>
    </source>
</reference>
<evidence type="ECO:0000313" key="3">
    <source>
        <dbReference type="EMBL" id="PIA13336.1"/>
    </source>
</evidence>
<feature type="compositionally biased region" description="Polar residues" evidence="1">
    <location>
        <begin position="576"/>
        <end position="590"/>
    </location>
</feature>